<evidence type="ECO:0000313" key="3">
    <source>
        <dbReference type="Proteomes" id="UP000014680"/>
    </source>
</evidence>
<feature type="non-terminal residue" evidence="2">
    <location>
        <position position="266"/>
    </location>
</feature>
<protein>
    <submittedName>
        <fullName evidence="2">Uncharacterized protein</fullName>
    </submittedName>
</protein>
<gene>
    <name evidence="2" type="ORF">EIN_387140</name>
</gene>
<feature type="compositionally biased region" description="Basic and acidic residues" evidence="1">
    <location>
        <begin position="152"/>
        <end position="167"/>
    </location>
</feature>
<proteinExistence type="predicted"/>
<accession>A0A0A1UAK2</accession>
<keyword evidence="3" id="KW-1185">Reference proteome</keyword>
<feature type="compositionally biased region" description="Basic and acidic residues" evidence="1">
    <location>
        <begin position="38"/>
        <end position="52"/>
    </location>
</feature>
<feature type="compositionally biased region" description="Pro residues" evidence="1">
    <location>
        <begin position="1"/>
        <end position="11"/>
    </location>
</feature>
<dbReference type="GO" id="GO:0042555">
    <property type="term" value="C:MCM complex"/>
    <property type="evidence" value="ECO:0007669"/>
    <property type="project" value="InterPro"/>
</dbReference>
<dbReference type="KEGG" id="eiv:EIN_387140"/>
<dbReference type="EMBL" id="KB206398">
    <property type="protein sequence ID" value="ELP92000.1"/>
    <property type="molecule type" value="Genomic_DNA"/>
</dbReference>
<dbReference type="GO" id="GO:0005524">
    <property type="term" value="F:ATP binding"/>
    <property type="evidence" value="ECO:0007669"/>
    <property type="project" value="InterPro"/>
</dbReference>
<dbReference type="Proteomes" id="UP000014680">
    <property type="component" value="Unassembled WGS sequence"/>
</dbReference>
<feature type="compositionally biased region" description="Acidic residues" evidence="1">
    <location>
        <begin position="123"/>
        <end position="132"/>
    </location>
</feature>
<dbReference type="VEuPathDB" id="AmoebaDB:EIN_387140"/>
<organism evidence="2 3">
    <name type="scientific">Entamoeba invadens IP1</name>
    <dbReference type="NCBI Taxonomy" id="370355"/>
    <lineage>
        <taxon>Eukaryota</taxon>
        <taxon>Amoebozoa</taxon>
        <taxon>Evosea</taxon>
        <taxon>Archamoebae</taxon>
        <taxon>Mastigamoebida</taxon>
        <taxon>Entamoebidae</taxon>
        <taxon>Entamoeba</taxon>
    </lineage>
</organism>
<evidence type="ECO:0000313" key="2">
    <source>
        <dbReference type="EMBL" id="ELP92000.1"/>
    </source>
</evidence>
<dbReference type="GO" id="GO:0003677">
    <property type="term" value="F:DNA binding"/>
    <property type="evidence" value="ECO:0007669"/>
    <property type="project" value="InterPro"/>
</dbReference>
<dbReference type="Pfam" id="PF12619">
    <property type="entry name" value="MCM2_N"/>
    <property type="match status" value="1"/>
</dbReference>
<reference evidence="2 3" key="1">
    <citation type="submission" date="2012-10" db="EMBL/GenBank/DDBJ databases">
        <authorList>
            <person name="Zafar N."/>
            <person name="Inman J."/>
            <person name="Hall N."/>
            <person name="Lorenzi H."/>
            <person name="Caler E."/>
        </authorList>
    </citation>
    <scope>NUCLEOTIDE SEQUENCE [LARGE SCALE GENOMIC DNA]</scope>
    <source>
        <strain evidence="2 3">IP1</strain>
    </source>
</reference>
<dbReference type="InterPro" id="IPR008045">
    <property type="entry name" value="MCM2"/>
</dbReference>
<sequence>MSGTTPSPPPTSQTTNEHNSPLQERPSGIDDILNAVDKAVEAEEEDRQRRAMAEVVYTTHGEVPSPPHSPNKENSFEGAENGDDFSDAEYEKDVGVARPVGADESSSSGDEGDDLFNPKLMEEDYLEGESSDYDIPNLINNDVEVNPDVDPYEARRKAEEQMDERDRELRHLRGEFSEESFDEGNDSGEAFNQMIEAKKKLEIEKLAMKEDKMQFVAPPVIVGLSEKEVGNRFKQRDVEKLPMDQLKMRMEDGELKLGHIEIAKIK</sequence>
<dbReference type="GO" id="GO:0005634">
    <property type="term" value="C:nucleus"/>
    <property type="evidence" value="ECO:0007669"/>
    <property type="project" value="InterPro"/>
</dbReference>
<dbReference type="RefSeq" id="XP_004258771.1">
    <property type="nucleotide sequence ID" value="XM_004258723.1"/>
</dbReference>
<feature type="region of interest" description="Disordered" evidence="1">
    <location>
        <begin position="1"/>
        <end position="167"/>
    </location>
</feature>
<dbReference type="GO" id="GO:0006270">
    <property type="term" value="P:DNA replication initiation"/>
    <property type="evidence" value="ECO:0007669"/>
    <property type="project" value="InterPro"/>
</dbReference>
<dbReference type="AlphaFoldDB" id="A0A0A1UAK2"/>
<dbReference type="GeneID" id="14890987"/>
<name>A0A0A1UAK2_ENTIV</name>
<evidence type="ECO:0000256" key="1">
    <source>
        <dbReference type="SAM" id="MobiDB-lite"/>
    </source>
</evidence>